<gene>
    <name evidence="1" type="ORF">EPI10_032640</name>
</gene>
<dbReference type="Proteomes" id="UP000325315">
    <property type="component" value="Unassembled WGS sequence"/>
</dbReference>
<keyword evidence="1" id="KW-0808">Transferase</keyword>
<dbReference type="AlphaFoldDB" id="A0A5B6X6Z2"/>
<keyword evidence="2" id="KW-1185">Reference proteome</keyword>
<sequence>MIVSLSELTSHVKAWNKSVYGFLGTHKRNLLKSLGTIQKAMDQSSSRSLATLEMEVRDELESVLNHEDLLWRQKARNTKFFHSRTIQRRKFNRILTLRDNNGEWCSDQSTLSDEAVKFFEKLYGDNPKPMSGILSNIFPCLKEQDIDFLNKPVLNGELNNNLIMLIPKNDRPEDFSQFRPISLCSVMYKLVIKVIANIFKMVFPNFISPEQAGFIVGKNISDNVIIAQEVIHSMRSKKARR</sequence>
<dbReference type="InterPro" id="IPR052343">
    <property type="entry name" value="Retrotransposon-Effector_Assoc"/>
</dbReference>
<evidence type="ECO:0000313" key="2">
    <source>
        <dbReference type="Proteomes" id="UP000325315"/>
    </source>
</evidence>
<dbReference type="OrthoDB" id="1002598at2759"/>
<reference evidence="1" key="1">
    <citation type="submission" date="2019-08" db="EMBL/GenBank/DDBJ databases">
        <authorList>
            <person name="Liu F."/>
        </authorList>
    </citation>
    <scope>NUCLEOTIDE SEQUENCE [LARGE SCALE GENOMIC DNA]</scope>
    <source>
        <strain evidence="1">PA1801</strain>
        <tissue evidence="1">Leaf</tissue>
    </source>
</reference>
<organism evidence="1 2">
    <name type="scientific">Gossypium australe</name>
    <dbReference type="NCBI Taxonomy" id="47621"/>
    <lineage>
        <taxon>Eukaryota</taxon>
        <taxon>Viridiplantae</taxon>
        <taxon>Streptophyta</taxon>
        <taxon>Embryophyta</taxon>
        <taxon>Tracheophyta</taxon>
        <taxon>Spermatophyta</taxon>
        <taxon>Magnoliopsida</taxon>
        <taxon>eudicotyledons</taxon>
        <taxon>Gunneridae</taxon>
        <taxon>Pentapetalae</taxon>
        <taxon>rosids</taxon>
        <taxon>malvids</taxon>
        <taxon>Malvales</taxon>
        <taxon>Malvaceae</taxon>
        <taxon>Malvoideae</taxon>
        <taxon>Gossypium</taxon>
    </lineage>
</organism>
<accession>A0A5B6X6Z2</accession>
<dbReference type="PANTHER" id="PTHR46890:SF48">
    <property type="entry name" value="RNA-DIRECTED DNA POLYMERASE"/>
    <property type="match status" value="1"/>
</dbReference>
<name>A0A5B6X6Z2_9ROSI</name>
<keyword evidence="1" id="KW-0548">Nucleotidyltransferase</keyword>
<keyword evidence="1" id="KW-0695">RNA-directed DNA polymerase</keyword>
<proteinExistence type="predicted"/>
<comment type="caution">
    <text evidence="1">The sequence shown here is derived from an EMBL/GenBank/DDBJ whole genome shotgun (WGS) entry which is preliminary data.</text>
</comment>
<evidence type="ECO:0000313" key="1">
    <source>
        <dbReference type="EMBL" id="KAA3488942.1"/>
    </source>
</evidence>
<dbReference type="PANTHER" id="PTHR46890">
    <property type="entry name" value="NON-LTR RETROLELEMENT REVERSE TRANSCRIPTASE-LIKE PROTEIN-RELATED"/>
    <property type="match status" value="1"/>
</dbReference>
<protein>
    <submittedName>
        <fullName evidence="1">Reverse transcriptase</fullName>
    </submittedName>
</protein>
<dbReference type="GO" id="GO:0003964">
    <property type="term" value="F:RNA-directed DNA polymerase activity"/>
    <property type="evidence" value="ECO:0007669"/>
    <property type="project" value="UniProtKB-KW"/>
</dbReference>
<dbReference type="EMBL" id="SMMG02000001">
    <property type="protein sequence ID" value="KAA3488942.1"/>
    <property type="molecule type" value="Genomic_DNA"/>
</dbReference>